<dbReference type="GeneID" id="14497451"/>
<dbReference type="SUPFAM" id="SSF54719">
    <property type="entry name" value="Fe,Mn superoxide dismutase (SOD), C-terminal domain"/>
    <property type="match status" value="1"/>
</dbReference>
<evidence type="ECO:0000256" key="1">
    <source>
        <dbReference type="ARBA" id="ARBA00037226"/>
    </source>
</evidence>
<dbReference type="InParanoid" id="I2H6Y9"/>
<dbReference type="Gene3D" id="3.55.40.20">
    <property type="entry name" value="Iron/manganese superoxide dismutase, C-terminal domain"/>
    <property type="match status" value="1"/>
</dbReference>
<feature type="domain" description="Manganese/iron superoxide dismutase C-terminal" evidence="2">
    <location>
        <begin position="216"/>
        <end position="261"/>
    </location>
</feature>
<gene>
    <name evidence="3" type="primary">TBLA0G01990</name>
    <name evidence="3" type="ORF">TBLA_0G01990</name>
</gene>
<dbReference type="GO" id="GO:0003735">
    <property type="term" value="F:structural constituent of ribosome"/>
    <property type="evidence" value="ECO:0007669"/>
    <property type="project" value="EnsemblFungi"/>
</dbReference>
<dbReference type="InterPro" id="IPR036314">
    <property type="entry name" value="SOD_C_sf"/>
</dbReference>
<evidence type="ECO:0000259" key="2">
    <source>
        <dbReference type="Pfam" id="PF02777"/>
    </source>
</evidence>
<evidence type="ECO:0000313" key="4">
    <source>
        <dbReference type="Proteomes" id="UP000002866"/>
    </source>
</evidence>
<dbReference type="eggNOG" id="KOG0876">
    <property type="taxonomic scope" value="Eukaryota"/>
</dbReference>
<organism evidence="3 4">
    <name type="scientific">Henningerozyma blattae (strain ATCC 34711 / CBS 6284 / DSM 70876 / NBRC 10599 / NRRL Y-10934 / UCD 77-7)</name>
    <name type="common">Yeast</name>
    <name type="synonym">Tetrapisispora blattae</name>
    <dbReference type="NCBI Taxonomy" id="1071380"/>
    <lineage>
        <taxon>Eukaryota</taxon>
        <taxon>Fungi</taxon>
        <taxon>Dikarya</taxon>
        <taxon>Ascomycota</taxon>
        <taxon>Saccharomycotina</taxon>
        <taxon>Saccharomycetes</taxon>
        <taxon>Saccharomycetales</taxon>
        <taxon>Saccharomycetaceae</taxon>
        <taxon>Henningerozyma</taxon>
    </lineage>
</organism>
<dbReference type="GO" id="GO:0004784">
    <property type="term" value="F:superoxide dismutase activity"/>
    <property type="evidence" value="ECO:0007669"/>
    <property type="project" value="InterPro"/>
</dbReference>
<dbReference type="SUPFAM" id="SSF46609">
    <property type="entry name" value="Fe,Mn superoxide dismutase (SOD), N-terminal domain"/>
    <property type="match status" value="1"/>
</dbReference>
<keyword evidence="4" id="KW-1185">Reference proteome</keyword>
<protein>
    <recommendedName>
        <fullName evidence="2">Manganese/iron superoxide dismutase C-terminal domain-containing protein</fullName>
    </recommendedName>
</protein>
<dbReference type="STRING" id="1071380.I2H6Y9"/>
<dbReference type="RefSeq" id="XP_004181660.1">
    <property type="nucleotide sequence ID" value="XM_004181612.1"/>
</dbReference>
<dbReference type="KEGG" id="tbl:TBLA_0G01990"/>
<comment type="function">
    <text evidence="1">Component of the mitochondrial ribosome (mitoribosome), a dedicated translation machinery responsible for the synthesis of mitochondrial genome-encoded proteins, including at least some of the essential transmembrane subunits of the mitochondrial respiratory chain. The mitoribosomes are attached to the mitochondrial inner membrane and translation products are cotranslationally integrated into the membrane.</text>
</comment>
<dbReference type="Proteomes" id="UP000002866">
    <property type="component" value="Chromosome 7"/>
</dbReference>
<dbReference type="EMBL" id="HE806322">
    <property type="protein sequence ID" value="CCH62141.1"/>
    <property type="molecule type" value="Genomic_DNA"/>
</dbReference>
<dbReference type="InterPro" id="IPR019832">
    <property type="entry name" value="Mn/Fe_SOD_C"/>
</dbReference>
<dbReference type="FunCoup" id="I2H6Y9">
    <property type="interactions" value="161"/>
</dbReference>
<dbReference type="GO" id="GO:0005763">
    <property type="term" value="C:mitochondrial small ribosomal subunit"/>
    <property type="evidence" value="ECO:0007669"/>
    <property type="project" value="EnsemblFungi"/>
</dbReference>
<proteinExistence type="predicted"/>
<dbReference type="AlphaFoldDB" id="I2H6Y9"/>
<accession>I2H6Y9</accession>
<sequence length="264" mass="31013">MFQRYVYKRLINDTILKNRRSIHMMPTLPNNETLIANGIPNIYSGKGFSVAWEDRQRYLIEKLNMVTNGTTFESMYPFHIMLQAKNRKDQAHIFNLASSVHNNHLFIENILPNGAEDAVGPSKLFLNKVEKSFNKSWEEIKNEIIEVDSRKIVGQGYIFLIENSDKKFQLLNIQNNGTPYYFPMNQSHDLNHVLQQDEIELYHELKEIVKDPKVKIKDYSIPIICISLWDHSYLKDYGVDGREEYLKNVLNNLNWSVINSRLFN</sequence>
<evidence type="ECO:0000313" key="3">
    <source>
        <dbReference type="EMBL" id="CCH62141.1"/>
    </source>
</evidence>
<dbReference type="OMA" id="MTAREPN"/>
<dbReference type="GO" id="GO:0046872">
    <property type="term" value="F:metal ion binding"/>
    <property type="evidence" value="ECO:0007669"/>
    <property type="project" value="InterPro"/>
</dbReference>
<dbReference type="PANTHER" id="PTHR43595:SF2">
    <property type="entry name" value="SMALL RIBOSOMAL SUBUNIT PROTEIN MS42"/>
    <property type="match status" value="1"/>
</dbReference>
<dbReference type="HOGENOM" id="CLU_057349_1_1_1"/>
<dbReference type="InterPro" id="IPR036324">
    <property type="entry name" value="Mn/Fe_SOD_N_sf"/>
</dbReference>
<dbReference type="OrthoDB" id="275227at2759"/>
<dbReference type="Pfam" id="PF02777">
    <property type="entry name" value="Sod_Fe_C"/>
    <property type="match status" value="1"/>
</dbReference>
<name>I2H6Y9_HENB6</name>
<dbReference type="PANTHER" id="PTHR43595">
    <property type="entry name" value="37S RIBOSOMAL PROTEIN S26, MITOCHONDRIAL"/>
    <property type="match status" value="1"/>
</dbReference>
<reference evidence="3 4" key="1">
    <citation type="journal article" date="2011" name="Proc. Natl. Acad. Sci. U.S.A.">
        <title>Evolutionary erosion of yeast sex chromosomes by mating-type switching accidents.</title>
        <authorList>
            <person name="Gordon J.L."/>
            <person name="Armisen D."/>
            <person name="Proux-Wera E."/>
            <person name="Oheigeartaigh S.S."/>
            <person name="Byrne K.P."/>
            <person name="Wolfe K.H."/>
        </authorList>
    </citation>
    <scope>NUCLEOTIDE SEQUENCE [LARGE SCALE GENOMIC DNA]</scope>
    <source>
        <strain evidence="4">ATCC 34711 / CBS 6284 / DSM 70876 / NBRC 10599 / NRRL Y-10934 / UCD 77-7</strain>
    </source>
</reference>